<dbReference type="OrthoDB" id="9809792at2"/>
<proteinExistence type="predicted"/>
<dbReference type="Pfam" id="PF01042">
    <property type="entry name" value="Ribonuc_L-PSP"/>
    <property type="match status" value="1"/>
</dbReference>
<dbReference type="EMBL" id="VUKA01000005">
    <property type="protein sequence ID" value="KAA2212939.1"/>
    <property type="molecule type" value="Genomic_DNA"/>
</dbReference>
<dbReference type="Gene3D" id="3.30.1330.40">
    <property type="entry name" value="RutC-like"/>
    <property type="match status" value="1"/>
</dbReference>
<dbReference type="AlphaFoldDB" id="A0A5B2TFI9"/>
<dbReference type="InterPro" id="IPR035959">
    <property type="entry name" value="RutC-like_sf"/>
</dbReference>
<comment type="caution">
    <text evidence="1">The sequence shown here is derived from an EMBL/GenBank/DDBJ whole genome shotgun (WGS) entry which is preliminary data.</text>
</comment>
<name>A0A5B2TFI9_9PROT</name>
<dbReference type="RefSeq" id="WP_149812555.1">
    <property type="nucleotide sequence ID" value="NZ_VUKA01000005.1"/>
</dbReference>
<keyword evidence="2" id="KW-1185">Reference proteome</keyword>
<dbReference type="InterPro" id="IPR006175">
    <property type="entry name" value="YjgF/YER057c/UK114"/>
</dbReference>
<dbReference type="SUPFAM" id="SSF55298">
    <property type="entry name" value="YjgF-like"/>
    <property type="match status" value="1"/>
</dbReference>
<dbReference type="CDD" id="cd00448">
    <property type="entry name" value="YjgF_YER057c_UK114_family"/>
    <property type="match status" value="1"/>
</dbReference>
<dbReference type="GO" id="GO:0005829">
    <property type="term" value="C:cytosol"/>
    <property type="evidence" value="ECO:0007669"/>
    <property type="project" value="TreeGrafter"/>
</dbReference>
<gene>
    <name evidence="1" type="ORF">F0Q34_12495</name>
</gene>
<sequence>MFEAVKTGLVPSKGPISGVVRKGPLVLTAQIPKDPVTGEIVQGDITVQTRRTLDNLRIAMEGAGGSLADVMMVQVFLVDGADAPAMNAVWRDVFTEPFPCRATVVVKELLAPGMRIEMIATAHLGAA</sequence>
<evidence type="ECO:0000313" key="2">
    <source>
        <dbReference type="Proteomes" id="UP000322110"/>
    </source>
</evidence>
<organism evidence="1 2">
    <name type="scientific">Teichococcus oryzae</name>
    <dbReference type="NCBI Taxonomy" id="1608942"/>
    <lineage>
        <taxon>Bacteria</taxon>
        <taxon>Pseudomonadati</taxon>
        <taxon>Pseudomonadota</taxon>
        <taxon>Alphaproteobacteria</taxon>
        <taxon>Acetobacterales</taxon>
        <taxon>Roseomonadaceae</taxon>
        <taxon>Roseomonas</taxon>
    </lineage>
</organism>
<dbReference type="Proteomes" id="UP000322110">
    <property type="component" value="Unassembled WGS sequence"/>
</dbReference>
<protein>
    <submittedName>
        <fullName evidence="1">RidA family protein</fullName>
    </submittedName>
</protein>
<accession>A0A5B2TFI9</accession>
<evidence type="ECO:0000313" key="1">
    <source>
        <dbReference type="EMBL" id="KAA2212939.1"/>
    </source>
</evidence>
<dbReference type="GO" id="GO:0019239">
    <property type="term" value="F:deaminase activity"/>
    <property type="evidence" value="ECO:0007669"/>
    <property type="project" value="TreeGrafter"/>
</dbReference>
<dbReference type="PANTHER" id="PTHR11803">
    <property type="entry name" value="2-IMINOBUTANOATE/2-IMINOPROPANOATE DEAMINASE RIDA"/>
    <property type="match status" value="1"/>
</dbReference>
<reference evidence="1 2" key="1">
    <citation type="journal article" date="2015" name="Int. J. Syst. Evol. Microbiol.">
        <title>Roseomonas oryzae sp. nov., isolated from paddy rhizosphere soil.</title>
        <authorList>
            <person name="Ramaprasad E.V."/>
            <person name="Sasikala Ch."/>
            <person name="Ramana Ch.V."/>
        </authorList>
    </citation>
    <scope>NUCLEOTIDE SEQUENCE [LARGE SCALE GENOMIC DNA]</scope>
    <source>
        <strain evidence="1 2">KCTC 42542</strain>
    </source>
</reference>
<dbReference type="PANTHER" id="PTHR11803:SF39">
    <property type="entry name" value="2-IMINOBUTANOATE_2-IMINOPROPANOATE DEAMINASE"/>
    <property type="match status" value="1"/>
</dbReference>